<protein>
    <submittedName>
        <fullName evidence="2">Uncharacterized protein</fullName>
    </submittedName>
</protein>
<keyword evidence="1" id="KW-0812">Transmembrane</keyword>
<reference evidence="2 3" key="1">
    <citation type="submission" date="2021-06" db="EMBL/GenBank/DDBJ databases">
        <title>Caerostris darwini draft genome.</title>
        <authorList>
            <person name="Kono N."/>
            <person name="Arakawa K."/>
        </authorList>
    </citation>
    <scope>NUCLEOTIDE SEQUENCE [LARGE SCALE GENOMIC DNA]</scope>
</reference>
<evidence type="ECO:0000256" key="1">
    <source>
        <dbReference type="SAM" id="Phobius"/>
    </source>
</evidence>
<name>A0AAV4SRK3_9ARAC</name>
<keyword evidence="1" id="KW-0472">Membrane</keyword>
<keyword evidence="1" id="KW-1133">Transmembrane helix</keyword>
<evidence type="ECO:0000313" key="2">
    <source>
        <dbReference type="EMBL" id="GIY35105.1"/>
    </source>
</evidence>
<feature type="transmembrane region" description="Helical" evidence="1">
    <location>
        <begin position="63"/>
        <end position="83"/>
    </location>
</feature>
<keyword evidence="3" id="KW-1185">Reference proteome</keyword>
<evidence type="ECO:0000313" key="3">
    <source>
        <dbReference type="Proteomes" id="UP001054837"/>
    </source>
</evidence>
<accession>A0AAV4SRK3</accession>
<dbReference type="AlphaFoldDB" id="A0AAV4SRK3"/>
<organism evidence="2 3">
    <name type="scientific">Caerostris darwini</name>
    <dbReference type="NCBI Taxonomy" id="1538125"/>
    <lineage>
        <taxon>Eukaryota</taxon>
        <taxon>Metazoa</taxon>
        <taxon>Ecdysozoa</taxon>
        <taxon>Arthropoda</taxon>
        <taxon>Chelicerata</taxon>
        <taxon>Arachnida</taxon>
        <taxon>Araneae</taxon>
        <taxon>Araneomorphae</taxon>
        <taxon>Entelegynae</taxon>
        <taxon>Araneoidea</taxon>
        <taxon>Araneidae</taxon>
        <taxon>Caerostris</taxon>
    </lineage>
</organism>
<gene>
    <name evidence="2" type="primary">AVEN_120516_1</name>
    <name evidence="2" type="ORF">CDAR_99761</name>
</gene>
<dbReference type="Proteomes" id="UP001054837">
    <property type="component" value="Unassembled WGS sequence"/>
</dbReference>
<dbReference type="EMBL" id="BPLQ01008136">
    <property type="protein sequence ID" value="GIY35105.1"/>
    <property type="molecule type" value="Genomic_DNA"/>
</dbReference>
<sequence length="289" mass="32384">MEASLYWRYFIDVFVVYKIKEQPFGCNQHESFENIGVHVRVSETSDRSPLCYKSRSEMDSRRWGFIFVFLLSTNYLVGVLGQVRGRPNPMMDQTLNQCFERARQRMQGNFNLQDNTLEGGLQLTGGSVSGLSNFKVVPPNEVICFKDFGRIFIKVSFLDITVTFVVTLLDDLLGGLLGQLGSTLARLVGQVVNLVVNLVALEINVVITVDQRFLPGSSCTVSSFRVTRISEIKLLSLNLTQLLVGVLGDLLVPVVDTLVRNLLGRQVRAIITSEIQKETFTRDMFNCGA</sequence>
<proteinExistence type="predicted"/>
<comment type="caution">
    <text evidence="2">The sequence shown here is derived from an EMBL/GenBank/DDBJ whole genome shotgun (WGS) entry which is preliminary data.</text>
</comment>